<keyword evidence="2" id="KW-0805">Transcription regulation</keyword>
<keyword evidence="4" id="KW-0804">Transcription</keyword>
<evidence type="ECO:0000256" key="1">
    <source>
        <dbReference type="ARBA" id="ARBA00011738"/>
    </source>
</evidence>
<dbReference type="SUPFAM" id="SSF46785">
    <property type="entry name" value="Winged helix' DNA-binding domain"/>
    <property type="match status" value="1"/>
</dbReference>
<dbReference type="InterPro" id="IPR036388">
    <property type="entry name" value="WH-like_DNA-bd_sf"/>
</dbReference>
<dbReference type="Gene3D" id="1.10.10.10">
    <property type="entry name" value="Winged helix-like DNA-binding domain superfamily/Winged helix DNA-binding domain"/>
    <property type="match status" value="1"/>
</dbReference>
<feature type="domain" description="Phosphoribosyltransferase" evidence="6">
    <location>
        <begin position="111"/>
        <end position="248"/>
    </location>
</feature>
<organism evidence="8 9">
    <name type="scientific">Bombilactobacillus folatiphilus</name>
    <dbReference type="NCBI Taxonomy" id="2923362"/>
    <lineage>
        <taxon>Bacteria</taxon>
        <taxon>Bacillati</taxon>
        <taxon>Bacillota</taxon>
        <taxon>Bacilli</taxon>
        <taxon>Lactobacillales</taxon>
        <taxon>Lactobacillaceae</taxon>
        <taxon>Bombilactobacillus</taxon>
    </lineage>
</organism>
<evidence type="ECO:0000313" key="9">
    <source>
        <dbReference type="Proteomes" id="UP000831495"/>
    </source>
</evidence>
<dbReference type="PANTHER" id="PTHR43864:SF2">
    <property type="entry name" value="PUR OPERON REPRESSOR"/>
    <property type="match status" value="1"/>
</dbReference>
<comment type="similarity">
    <text evidence="5">Belongs to the purine/pyrimidine phosphoribosyltransferase family. PurR subfamily.</text>
</comment>
<proteinExistence type="inferred from homology"/>
<evidence type="ECO:0000256" key="4">
    <source>
        <dbReference type="ARBA" id="ARBA00023163"/>
    </source>
</evidence>
<dbReference type="Proteomes" id="UP000831495">
    <property type="component" value="Chromosome"/>
</dbReference>
<evidence type="ECO:0000259" key="6">
    <source>
        <dbReference type="Pfam" id="PF00156"/>
    </source>
</evidence>
<dbReference type="NCBIfam" id="TIGR01743">
    <property type="entry name" value="purR_Bsub"/>
    <property type="match status" value="1"/>
</dbReference>
<keyword evidence="9" id="KW-1185">Reference proteome</keyword>
<dbReference type="PANTHER" id="PTHR43864">
    <property type="entry name" value="HYPOXANTHINE/GUANINE PHOSPHORIBOSYLTRANSFERASE"/>
    <property type="match status" value="1"/>
</dbReference>
<dbReference type="RefSeq" id="WP_249514576.1">
    <property type="nucleotide sequence ID" value="NZ_CP093366.1"/>
</dbReference>
<dbReference type="InterPro" id="IPR029057">
    <property type="entry name" value="PRTase-like"/>
</dbReference>
<protein>
    <submittedName>
        <fullName evidence="8">Pur operon repressor</fullName>
    </submittedName>
</protein>
<accession>A0ABY4P9F6</accession>
<gene>
    <name evidence="8" type="primary">purR</name>
    <name evidence="8" type="ORF">MOO45_01025</name>
</gene>
<dbReference type="InterPro" id="IPR050118">
    <property type="entry name" value="Pur/Pyrimidine_PRTase"/>
</dbReference>
<sequence length="283" mass="31111">MKVRRSERLVAITHYLEQRPYQLVPLTFFAQKYNSAKSSISEDITIIKRAFLNSHLGVVETLPGAGGGVLFTPGIDHQTAESYLFDLKALLADPKRILPGGYLYLSDMLGNPATLKKIGQLIATQYAGQKIDAIMTMATKGIPIAHSVAYYLNVPFVIVRRESKVTEGPTLSVNYASDSSNYVEKMELSKRSLSLGSRVLAVDDFMKGGGTVSGMQNLVQEFEGQLIGVTVLVEAKSPNDDLTKKMTTSLLNVQDLTTSSQVINVSMGNYLQRTDFARFETKD</sequence>
<dbReference type="Pfam" id="PF09182">
    <property type="entry name" value="PuR_N"/>
    <property type="match status" value="1"/>
</dbReference>
<evidence type="ECO:0000256" key="3">
    <source>
        <dbReference type="ARBA" id="ARBA00023125"/>
    </source>
</evidence>
<reference evidence="8" key="1">
    <citation type="journal article" date="2022" name="Int. J. Syst. Evol. Microbiol.">
        <title>Apilactobacillus apisilvae sp. nov., Nicolia spurrieriana gen. nov. sp. nov., Bombilactobacillus folatiphilus sp. nov. and Bombilactobacillus thymidiniphilus sp. nov., four new lactic acid bacterial isolates from stingless bees Tetragonula carbonaria and Austroplebeia australis.</title>
        <authorList>
            <person name="Oliphant S.A."/>
            <person name="Watson-Haigh N.S."/>
            <person name="Sumby K.M."/>
            <person name="Gardner J."/>
            <person name="Groom S."/>
            <person name="Jiranek V."/>
        </authorList>
    </citation>
    <scope>NUCLEOTIDE SEQUENCE</scope>
    <source>
        <strain evidence="8">SG4_D2</strain>
    </source>
</reference>
<dbReference type="Gene3D" id="3.40.50.2020">
    <property type="match status" value="1"/>
</dbReference>
<feature type="domain" description="Bacterial purine repressor N-terminal" evidence="7">
    <location>
        <begin position="4"/>
        <end position="73"/>
    </location>
</feature>
<comment type="subunit">
    <text evidence="1">Homodimer.</text>
</comment>
<dbReference type="InterPro" id="IPR015265">
    <property type="entry name" value="PuR_N"/>
</dbReference>
<dbReference type="CDD" id="cd06223">
    <property type="entry name" value="PRTases_typeI"/>
    <property type="match status" value="1"/>
</dbReference>
<dbReference type="Pfam" id="PF00156">
    <property type="entry name" value="Pribosyltran"/>
    <property type="match status" value="1"/>
</dbReference>
<keyword evidence="3" id="KW-0238">DNA-binding</keyword>
<evidence type="ECO:0000256" key="5">
    <source>
        <dbReference type="ARBA" id="ARBA00049656"/>
    </source>
</evidence>
<evidence type="ECO:0000256" key="2">
    <source>
        <dbReference type="ARBA" id="ARBA00023015"/>
    </source>
</evidence>
<dbReference type="SUPFAM" id="SSF53271">
    <property type="entry name" value="PRTase-like"/>
    <property type="match status" value="1"/>
</dbReference>
<dbReference type="InterPro" id="IPR036390">
    <property type="entry name" value="WH_DNA-bd_sf"/>
</dbReference>
<dbReference type="InterPro" id="IPR010078">
    <property type="entry name" value="PurR_Bsub"/>
</dbReference>
<evidence type="ECO:0000313" key="8">
    <source>
        <dbReference type="EMBL" id="UQS82307.1"/>
    </source>
</evidence>
<dbReference type="InterPro" id="IPR000836">
    <property type="entry name" value="PRTase_dom"/>
</dbReference>
<dbReference type="EMBL" id="CP093366">
    <property type="protein sequence ID" value="UQS82307.1"/>
    <property type="molecule type" value="Genomic_DNA"/>
</dbReference>
<name>A0ABY4P9F6_9LACO</name>
<evidence type="ECO:0000259" key="7">
    <source>
        <dbReference type="Pfam" id="PF09182"/>
    </source>
</evidence>